<evidence type="ECO:0000313" key="1">
    <source>
        <dbReference type="EMBL" id="KAF9647907.1"/>
    </source>
</evidence>
<feature type="non-terminal residue" evidence="1">
    <location>
        <position position="1"/>
    </location>
</feature>
<gene>
    <name evidence="1" type="ORF">BDM02DRAFT_3061239</name>
</gene>
<evidence type="ECO:0000313" key="2">
    <source>
        <dbReference type="Proteomes" id="UP000886501"/>
    </source>
</evidence>
<comment type="caution">
    <text evidence="1">The sequence shown here is derived from an EMBL/GenBank/DDBJ whole genome shotgun (WGS) entry which is preliminary data.</text>
</comment>
<reference evidence="1" key="2">
    <citation type="journal article" date="2020" name="Nat. Commun.">
        <title>Large-scale genome sequencing of mycorrhizal fungi provides insights into the early evolution of symbiotic traits.</title>
        <authorList>
            <person name="Miyauchi S."/>
            <person name="Kiss E."/>
            <person name="Kuo A."/>
            <person name="Drula E."/>
            <person name="Kohler A."/>
            <person name="Sanchez-Garcia M."/>
            <person name="Morin E."/>
            <person name="Andreopoulos B."/>
            <person name="Barry K.W."/>
            <person name="Bonito G."/>
            <person name="Buee M."/>
            <person name="Carver A."/>
            <person name="Chen C."/>
            <person name="Cichocki N."/>
            <person name="Clum A."/>
            <person name="Culley D."/>
            <person name="Crous P.W."/>
            <person name="Fauchery L."/>
            <person name="Girlanda M."/>
            <person name="Hayes R.D."/>
            <person name="Keri Z."/>
            <person name="LaButti K."/>
            <person name="Lipzen A."/>
            <person name="Lombard V."/>
            <person name="Magnuson J."/>
            <person name="Maillard F."/>
            <person name="Murat C."/>
            <person name="Nolan M."/>
            <person name="Ohm R.A."/>
            <person name="Pangilinan J."/>
            <person name="Pereira M.F."/>
            <person name="Perotto S."/>
            <person name="Peter M."/>
            <person name="Pfister S."/>
            <person name="Riley R."/>
            <person name="Sitrit Y."/>
            <person name="Stielow J.B."/>
            <person name="Szollosi G."/>
            <person name="Zifcakova L."/>
            <person name="Stursova M."/>
            <person name="Spatafora J.W."/>
            <person name="Tedersoo L."/>
            <person name="Vaario L.M."/>
            <person name="Yamada A."/>
            <person name="Yan M."/>
            <person name="Wang P."/>
            <person name="Xu J."/>
            <person name="Bruns T."/>
            <person name="Baldrian P."/>
            <person name="Vilgalys R."/>
            <person name="Dunand C."/>
            <person name="Henrissat B."/>
            <person name="Grigoriev I.V."/>
            <person name="Hibbett D."/>
            <person name="Nagy L.G."/>
            <person name="Martin F.M."/>
        </authorList>
    </citation>
    <scope>NUCLEOTIDE SEQUENCE</scope>
    <source>
        <strain evidence="1">P2</strain>
    </source>
</reference>
<dbReference type="Proteomes" id="UP000886501">
    <property type="component" value="Unassembled WGS sequence"/>
</dbReference>
<organism evidence="1 2">
    <name type="scientific">Thelephora ganbajun</name>
    <name type="common">Ganba fungus</name>
    <dbReference type="NCBI Taxonomy" id="370292"/>
    <lineage>
        <taxon>Eukaryota</taxon>
        <taxon>Fungi</taxon>
        <taxon>Dikarya</taxon>
        <taxon>Basidiomycota</taxon>
        <taxon>Agaricomycotina</taxon>
        <taxon>Agaricomycetes</taxon>
        <taxon>Thelephorales</taxon>
        <taxon>Thelephoraceae</taxon>
        <taxon>Thelephora</taxon>
    </lineage>
</organism>
<name>A0ACB6ZEA6_THEGA</name>
<accession>A0ACB6ZEA6</accession>
<feature type="non-terminal residue" evidence="1">
    <location>
        <position position="162"/>
    </location>
</feature>
<sequence>LQKICSSRMILPSMYEVSGELSFDTMQIVAYGGFCDVYKGSLGGEGVCIKWLRITTTGDQAMVKQALCREAVVWKRLNHPNIVSFKGVTLEPLQLVSEWMPGGELREYIRNNREANLVNLLLGVAKGLDYLHSCDVIHGDLKGANILVDATGNAQIVDFGLA</sequence>
<reference evidence="1" key="1">
    <citation type="submission" date="2019-10" db="EMBL/GenBank/DDBJ databases">
        <authorList>
            <consortium name="DOE Joint Genome Institute"/>
            <person name="Kuo A."/>
            <person name="Miyauchi S."/>
            <person name="Kiss E."/>
            <person name="Drula E."/>
            <person name="Kohler A."/>
            <person name="Sanchez-Garcia M."/>
            <person name="Andreopoulos B."/>
            <person name="Barry K.W."/>
            <person name="Bonito G."/>
            <person name="Buee M."/>
            <person name="Carver A."/>
            <person name="Chen C."/>
            <person name="Cichocki N."/>
            <person name="Clum A."/>
            <person name="Culley D."/>
            <person name="Crous P.W."/>
            <person name="Fauchery L."/>
            <person name="Girlanda M."/>
            <person name="Hayes R."/>
            <person name="Keri Z."/>
            <person name="Labutti K."/>
            <person name="Lipzen A."/>
            <person name="Lombard V."/>
            <person name="Magnuson J."/>
            <person name="Maillard F."/>
            <person name="Morin E."/>
            <person name="Murat C."/>
            <person name="Nolan M."/>
            <person name="Ohm R."/>
            <person name="Pangilinan J."/>
            <person name="Pereira M."/>
            <person name="Perotto S."/>
            <person name="Peter M."/>
            <person name="Riley R."/>
            <person name="Sitrit Y."/>
            <person name="Stielow B."/>
            <person name="Szollosi G."/>
            <person name="Zifcakova L."/>
            <person name="Stursova M."/>
            <person name="Spatafora J.W."/>
            <person name="Tedersoo L."/>
            <person name="Vaario L.-M."/>
            <person name="Yamada A."/>
            <person name="Yan M."/>
            <person name="Wang P."/>
            <person name="Xu J."/>
            <person name="Bruns T."/>
            <person name="Baldrian P."/>
            <person name="Vilgalys R."/>
            <person name="Henrissat B."/>
            <person name="Grigoriev I.V."/>
            <person name="Hibbett D."/>
            <person name="Nagy L.G."/>
            <person name="Martin F.M."/>
        </authorList>
    </citation>
    <scope>NUCLEOTIDE SEQUENCE</scope>
    <source>
        <strain evidence="1">P2</strain>
    </source>
</reference>
<keyword evidence="2" id="KW-1185">Reference proteome</keyword>
<protein>
    <submittedName>
        <fullName evidence="1">Kinase-like protein</fullName>
    </submittedName>
</protein>
<dbReference type="EMBL" id="MU118023">
    <property type="protein sequence ID" value="KAF9647907.1"/>
    <property type="molecule type" value="Genomic_DNA"/>
</dbReference>
<proteinExistence type="predicted"/>